<feature type="compositionally biased region" description="Basic and acidic residues" evidence="2">
    <location>
        <begin position="379"/>
        <end position="406"/>
    </location>
</feature>
<dbReference type="OrthoDB" id="4161562at2759"/>
<dbReference type="HOGENOM" id="CLU_032830_0_0_1"/>
<feature type="compositionally biased region" description="Basic residues" evidence="2">
    <location>
        <begin position="562"/>
        <end position="572"/>
    </location>
</feature>
<keyword evidence="4" id="KW-1185">Reference proteome</keyword>
<dbReference type="Proteomes" id="UP000053029">
    <property type="component" value="Unassembled WGS sequence"/>
</dbReference>
<feature type="compositionally biased region" description="Polar residues" evidence="2">
    <location>
        <begin position="474"/>
        <end position="490"/>
    </location>
</feature>
<dbReference type="EMBL" id="KN846971">
    <property type="protein sequence ID" value="KIW80980.1"/>
    <property type="molecule type" value="Genomic_DNA"/>
</dbReference>
<reference evidence="3 4" key="1">
    <citation type="submission" date="2015-01" db="EMBL/GenBank/DDBJ databases">
        <title>The Genome Sequence of Fonsecaea pedrosoi CBS 271.37.</title>
        <authorList>
            <consortium name="The Broad Institute Genomics Platform"/>
            <person name="Cuomo C."/>
            <person name="de Hoog S."/>
            <person name="Gorbushina A."/>
            <person name="Stielow B."/>
            <person name="Teixiera M."/>
            <person name="Abouelleil A."/>
            <person name="Chapman S.B."/>
            <person name="Priest M."/>
            <person name="Young S.K."/>
            <person name="Wortman J."/>
            <person name="Nusbaum C."/>
            <person name="Birren B."/>
        </authorList>
    </citation>
    <scope>NUCLEOTIDE SEQUENCE [LARGE SCALE GENOMIC DNA]</scope>
    <source>
        <strain evidence="3 4">CBS 271.37</strain>
    </source>
</reference>
<evidence type="ECO:0000256" key="2">
    <source>
        <dbReference type="SAM" id="MobiDB-lite"/>
    </source>
</evidence>
<accession>A0A0D2GQZ2</accession>
<dbReference type="AlphaFoldDB" id="A0A0D2GQZ2"/>
<dbReference type="RefSeq" id="XP_013284788.1">
    <property type="nucleotide sequence ID" value="XM_013429334.1"/>
</dbReference>
<evidence type="ECO:0000313" key="3">
    <source>
        <dbReference type="EMBL" id="KIW80980.1"/>
    </source>
</evidence>
<dbReference type="GeneID" id="25303493"/>
<evidence type="ECO:0000256" key="1">
    <source>
        <dbReference type="SAM" id="Coils"/>
    </source>
</evidence>
<evidence type="ECO:0000313" key="4">
    <source>
        <dbReference type="Proteomes" id="UP000053029"/>
    </source>
</evidence>
<proteinExistence type="predicted"/>
<name>A0A0D2GQZ2_9EURO</name>
<gene>
    <name evidence="3" type="ORF">Z517_04003</name>
</gene>
<sequence>MPVTSLSDRKMTVNYAIDLLRAHQIRRENVFLHEQLQTCVTEVTMLREEIRDSTQRQTAIENKVKSIKVPIDDHATKASAILEKQETRLNDQAREIRAVRQSCRALQTETSNIKASYHDAQTAQQTQIAIVEKQTVTLENLQRALDDKADTALVKVLESRVNRVWSDQNAGIVVTDSVSHVSETAERMSPVYELGTCRSQETADLFADESVQVRDSLPDRSEPQQAREMTLPNDLDLDANAHTISYAGYECRAAEPSLRMLSPLPIEASRLAEIKTLRQRRFDGWDHYYNQGQELVQALPQDFEETIIHHFVEGLYQNTHRKQCQQWLDSSGWTWANVTAFGNLCSQLLANDTSVETSRPRQTDAGLAAVGKSGQRVDGVGKEARNGKVPRDTVDAPLRRSQRVAEKQNLQTQTEKRHEVESNRGPPAHRTRQDITQGSRLKTNPGKVPDEAQRQQQAVDATEPRAPPRKSAKVTANLQETGPAKTTTVSAKRRESHKRRAVVNEIDHPAKRPKPRPTAPPNHHISPKLVSFREQNADSMEESSNDEGFLHNDPKPSVPTRVRQRAGHRKRGLPLPPPPEIPILPTTDEE</sequence>
<dbReference type="VEuPathDB" id="FungiDB:Z517_04003"/>
<feature type="region of interest" description="Disordered" evidence="2">
    <location>
        <begin position="356"/>
        <end position="590"/>
    </location>
</feature>
<protein>
    <submittedName>
        <fullName evidence="3">Uncharacterized protein</fullName>
    </submittedName>
</protein>
<keyword evidence="1" id="KW-0175">Coiled coil</keyword>
<organism evidence="3 4">
    <name type="scientific">Fonsecaea pedrosoi CBS 271.37</name>
    <dbReference type="NCBI Taxonomy" id="1442368"/>
    <lineage>
        <taxon>Eukaryota</taxon>
        <taxon>Fungi</taxon>
        <taxon>Dikarya</taxon>
        <taxon>Ascomycota</taxon>
        <taxon>Pezizomycotina</taxon>
        <taxon>Eurotiomycetes</taxon>
        <taxon>Chaetothyriomycetidae</taxon>
        <taxon>Chaetothyriales</taxon>
        <taxon>Herpotrichiellaceae</taxon>
        <taxon>Fonsecaea</taxon>
    </lineage>
</organism>
<feature type="coiled-coil region" evidence="1">
    <location>
        <begin position="82"/>
        <end position="151"/>
    </location>
</feature>